<feature type="domain" description="Predicted 3'-5' exonuclease PolB-like" evidence="1">
    <location>
        <begin position="47"/>
        <end position="244"/>
    </location>
</feature>
<accession>A0ABV8ZXX6</accession>
<keyword evidence="3" id="KW-1185">Reference proteome</keyword>
<dbReference type="SUPFAM" id="SSF53098">
    <property type="entry name" value="Ribonuclease H-like"/>
    <property type="match status" value="1"/>
</dbReference>
<reference evidence="3" key="1">
    <citation type="journal article" date="2019" name="Int. J. Syst. Evol. Microbiol.">
        <title>The Global Catalogue of Microorganisms (GCM) 10K type strain sequencing project: providing services to taxonomists for standard genome sequencing and annotation.</title>
        <authorList>
            <consortium name="The Broad Institute Genomics Platform"/>
            <consortium name="The Broad Institute Genome Sequencing Center for Infectious Disease"/>
            <person name="Wu L."/>
            <person name="Ma J."/>
        </authorList>
    </citation>
    <scope>NUCLEOTIDE SEQUENCE [LARGE SCALE GENOMIC DNA]</scope>
    <source>
        <strain evidence="3">CGMCC 4.7608</strain>
    </source>
</reference>
<dbReference type="InterPro" id="IPR019288">
    <property type="entry name" value="3'-5'_exonuclease_PolB-like"/>
</dbReference>
<proteinExistence type="predicted"/>
<sequence length="253" mass="27870">MLPTLSFQIQTIPDVQAIRQLYQLDGEIGEADVADFVLQRCRAQSGSDFMPFHLHRVVAIAGVLQQDGRLSVIQRLAADPKDEAAMLADWLTLLRDSRARLVSWDGARLELPVLRHRALALGLPLAEQLRNGADAASHCALSDALSGGHAELATPLGELARLCGLPGEADLNGPRRWELYRAGDSQALSDHNARQAASCHLLWLRQQWIDGALDQAAHLNWQQSLRAAAAALPHAHWRGWLADWRGYDAAQNR</sequence>
<dbReference type="EMBL" id="JBHSEK010000015">
    <property type="protein sequence ID" value="MFC4491631.1"/>
    <property type="molecule type" value="Genomic_DNA"/>
</dbReference>
<evidence type="ECO:0000313" key="2">
    <source>
        <dbReference type="EMBL" id="MFC4491631.1"/>
    </source>
</evidence>
<name>A0ABV8ZXX6_9NEIS</name>
<protein>
    <recommendedName>
        <fullName evidence="1">Predicted 3'-5' exonuclease PolB-like domain-containing protein</fullName>
    </recommendedName>
</protein>
<gene>
    <name evidence="2" type="ORF">ACFO0R_18630</name>
</gene>
<evidence type="ECO:0000259" key="1">
    <source>
        <dbReference type="Pfam" id="PF10108"/>
    </source>
</evidence>
<comment type="caution">
    <text evidence="2">The sequence shown here is derived from an EMBL/GenBank/DDBJ whole genome shotgun (WGS) entry which is preliminary data.</text>
</comment>
<evidence type="ECO:0000313" key="3">
    <source>
        <dbReference type="Proteomes" id="UP001595999"/>
    </source>
</evidence>
<dbReference type="Pfam" id="PF10108">
    <property type="entry name" value="DNA_pol_B_exo2"/>
    <property type="match status" value="1"/>
</dbReference>
<dbReference type="Proteomes" id="UP001595999">
    <property type="component" value="Unassembled WGS sequence"/>
</dbReference>
<dbReference type="RefSeq" id="WP_197081332.1">
    <property type="nucleotide sequence ID" value="NZ_JAJOHW010000124.1"/>
</dbReference>
<organism evidence="2 3">
    <name type="scientific">Chromobacterium aquaticum</name>
    <dbReference type="NCBI Taxonomy" id="467180"/>
    <lineage>
        <taxon>Bacteria</taxon>
        <taxon>Pseudomonadati</taxon>
        <taxon>Pseudomonadota</taxon>
        <taxon>Betaproteobacteria</taxon>
        <taxon>Neisseriales</taxon>
        <taxon>Chromobacteriaceae</taxon>
        <taxon>Chromobacterium</taxon>
    </lineage>
</organism>
<dbReference type="InterPro" id="IPR012337">
    <property type="entry name" value="RNaseH-like_sf"/>
</dbReference>